<name>A0A7W7Z9I5_9BACT</name>
<dbReference type="InterPro" id="IPR011250">
    <property type="entry name" value="OMP/PagP_B-barrel"/>
</dbReference>
<keyword evidence="1 2" id="KW-0732">Signal</keyword>
<dbReference type="AlphaFoldDB" id="A0A7W7Z9I5"/>
<evidence type="ECO:0000256" key="2">
    <source>
        <dbReference type="SAM" id="SignalP"/>
    </source>
</evidence>
<protein>
    <submittedName>
        <fullName evidence="4">Opacity protein-like surface antigen</fullName>
    </submittedName>
</protein>
<keyword evidence="5" id="KW-1185">Reference proteome</keyword>
<evidence type="ECO:0000256" key="1">
    <source>
        <dbReference type="ARBA" id="ARBA00022729"/>
    </source>
</evidence>
<dbReference type="EMBL" id="JACHIP010000001">
    <property type="protein sequence ID" value="MBB5055740.1"/>
    <property type="molecule type" value="Genomic_DNA"/>
</dbReference>
<evidence type="ECO:0000313" key="5">
    <source>
        <dbReference type="Proteomes" id="UP000540989"/>
    </source>
</evidence>
<feature type="domain" description="Outer membrane protein beta-barrel" evidence="3">
    <location>
        <begin position="13"/>
        <end position="179"/>
    </location>
</feature>
<dbReference type="Gene3D" id="2.40.160.20">
    <property type="match status" value="1"/>
</dbReference>
<dbReference type="Proteomes" id="UP000540989">
    <property type="component" value="Unassembled WGS sequence"/>
</dbReference>
<reference evidence="4 5" key="1">
    <citation type="submission" date="2020-08" db="EMBL/GenBank/DDBJ databases">
        <title>Genomic Encyclopedia of Type Strains, Phase IV (KMG-V): Genome sequencing to study the core and pangenomes of soil and plant-associated prokaryotes.</title>
        <authorList>
            <person name="Whitman W."/>
        </authorList>
    </citation>
    <scope>NUCLEOTIDE SEQUENCE [LARGE SCALE GENOMIC DNA]</scope>
    <source>
        <strain evidence="4 5">M8UP14</strain>
    </source>
</reference>
<accession>A0A7W7Z9I5</accession>
<feature type="chain" id="PRO_5030540516" evidence="2">
    <location>
        <begin position="24"/>
        <end position="192"/>
    </location>
</feature>
<dbReference type="RefSeq" id="WP_184213493.1">
    <property type="nucleotide sequence ID" value="NZ_JACHIP010000001.1"/>
</dbReference>
<dbReference type="InterPro" id="IPR027385">
    <property type="entry name" value="Beta-barrel_OMP"/>
</dbReference>
<sequence>MTKFGIPTMLKLALAMLAVAASAAGQKLPTATAPGASITVGGTYSAFEAKYPQGVQGGAGIYVDLNFRHYVGLEGEIHYLRQNTIAGSNQTTYVIGPRVELHYGRFSPYAKAFIGNGKLTFPYNLGYGNYVIAGGGGGIDYQLTENLKLRAIDFEYQYWPNFTLGSISPYGVSAGLSYRILHTGGWHHHHYR</sequence>
<dbReference type="Pfam" id="PF13505">
    <property type="entry name" value="OMP_b-brl"/>
    <property type="match status" value="1"/>
</dbReference>
<organism evidence="4 5">
    <name type="scientific">Granulicella aggregans</name>
    <dbReference type="NCBI Taxonomy" id="474949"/>
    <lineage>
        <taxon>Bacteria</taxon>
        <taxon>Pseudomonadati</taxon>
        <taxon>Acidobacteriota</taxon>
        <taxon>Terriglobia</taxon>
        <taxon>Terriglobales</taxon>
        <taxon>Acidobacteriaceae</taxon>
        <taxon>Granulicella</taxon>
    </lineage>
</organism>
<gene>
    <name evidence="4" type="ORF">HDF16_000409</name>
</gene>
<feature type="signal peptide" evidence="2">
    <location>
        <begin position="1"/>
        <end position="23"/>
    </location>
</feature>
<evidence type="ECO:0000313" key="4">
    <source>
        <dbReference type="EMBL" id="MBB5055740.1"/>
    </source>
</evidence>
<comment type="caution">
    <text evidence="4">The sequence shown here is derived from an EMBL/GenBank/DDBJ whole genome shotgun (WGS) entry which is preliminary data.</text>
</comment>
<dbReference type="SUPFAM" id="SSF56925">
    <property type="entry name" value="OMPA-like"/>
    <property type="match status" value="1"/>
</dbReference>
<proteinExistence type="predicted"/>
<evidence type="ECO:0000259" key="3">
    <source>
        <dbReference type="Pfam" id="PF13505"/>
    </source>
</evidence>